<dbReference type="STRING" id="1121001.SAMN02745857_00302"/>
<comment type="cofactor">
    <cofactor evidence="1">
        <name>Mg(2+)</name>
        <dbReference type="ChEBI" id="CHEBI:18420"/>
    </cofactor>
</comment>
<dbReference type="RefSeq" id="WP_139798584.1">
    <property type="nucleotide sequence ID" value="NZ_FWXD01000001.1"/>
</dbReference>
<dbReference type="Proteomes" id="UP000192761">
    <property type="component" value="Unassembled WGS sequence"/>
</dbReference>
<sequence>MMKLAVALCCALFALPAVATPLSECLGYQPEDKVLIVNADDVGMHPALDAAAFKLIDKGLIQDISMMPPTPNFANAAAMAKARGMAVGVHLTLTNEWQDKQPWGAVLPKSAVPSLYNPKGYLWATVEELAQHAKPDEVHKELLAQIAKVKAAGLTISHLDAHMIFPSGSPVLADLYFGLAAETGLPVLAQFGGLPYARQLQLTRDLQRGGILTPDTFTMLYDPAKRLPGQRYDGYDRVLAQLPPGINHLIIHPAEDSASARAAIADLNLRLADFAVWNGVQVQKLIQEKALKLSDFRPLLHAAQSPVGGKGKRCGQE</sequence>
<keyword evidence="5" id="KW-0119">Carbohydrate metabolism</keyword>
<evidence type="ECO:0000256" key="6">
    <source>
        <dbReference type="SAM" id="SignalP"/>
    </source>
</evidence>
<proteinExistence type="predicted"/>
<dbReference type="Gene3D" id="3.20.20.370">
    <property type="entry name" value="Glycoside hydrolase/deacetylase"/>
    <property type="match status" value="1"/>
</dbReference>
<feature type="chain" id="PRO_5012596706" description="YdjC-like protein" evidence="6">
    <location>
        <begin position="20"/>
        <end position="317"/>
    </location>
</feature>
<keyword evidence="6" id="KW-0732">Signal</keyword>
<dbReference type="OrthoDB" id="9774177at2"/>
<gene>
    <name evidence="7" type="ORF">SAMN02745857_00302</name>
</gene>
<dbReference type="InterPro" id="IPR006879">
    <property type="entry name" value="YdjC-like"/>
</dbReference>
<accession>A0A1W1WZB6</accession>
<dbReference type="InterPro" id="IPR011330">
    <property type="entry name" value="Glyco_hydro/deAcase_b/a-brl"/>
</dbReference>
<evidence type="ECO:0000256" key="1">
    <source>
        <dbReference type="ARBA" id="ARBA00001946"/>
    </source>
</evidence>
<dbReference type="GO" id="GO:0046872">
    <property type="term" value="F:metal ion binding"/>
    <property type="evidence" value="ECO:0007669"/>
    <property type="project" value="UniProtKB-KW"/>
</dbReference>
<evidence type="ECO:0000256" key="5">
    <source>
        <dbReference type="ARBA" id="ARBA00023277"/>
    </source>
</evidence>
<evidence type="ECO:0000313" key="7">
    <source>
        <dbReference type="EMBL" id="SMC16985.1"/>
    </source>
</evidence>
<dbReference type="EMBL" id="FWXD01000001">
    <property type="protein sequence ID" value="SMC16985.1"/>
    <property type="molecule type" value="Genomic_DNA"/>
</dbReference>
<dbReference type="CDD" id="cd10802">
    <property type="entry name" value="YdjC_TTHB029_like"/>
    <property type="match status" value="1"/>
</dbReference>
<dbReference type="PANTHER" id="PTHR31609:SF1">
    <property type="entry name" value="CARBOHYDRATE DEACETYLASE"/>
    <property type="match status" value="1"/>
</dbReference>
<evidence type="ECO:0000313" key="8">
    <source>
        <dbReference type="Proteomes" id="UP000192761"/>
    </source>
</evidence>
<keyword evidence="2" id="KW-0479">Metal-binding</keyword>
<evidence type="ECO:0008006" key="9">
    <source>
        <dbReference type="Google" id="ProtNLM"/>
    </source>
</evidence>
<dbReference type="GO" id="GO:0019213">
    <property type="term" value="F:deacetylase activity"/>
    <property type="evidence" value="ECO:0007669"/>
    <property type="project" value="TreeGrafter"/>
</dbReference>
<keyword evidence="8" id="KW-1185">Reference proteome</keyword>
<evidence type="ECO:0000256" key="3">
    <source>
        <dbReference type="ARBA" id="ARBA00022801"/>
    </source>
</evidence>
<dbReference type="Pfam" id="PF04794">
    <property type="entry name" value="YdjC"/>
    <property type="match status" value="1"/>
</dbReference>
<reference evidence="7 8" key="1">
    <citation type="submission" date="2017-04" db="EMBL/GenBank/DDBJ databases">
        <authorList>
            <person name="Afonso C.L."/>
            <person name="Miller P.J."/>
            <person name="Scott M.A."/>
            <person name="Spackman E."/>
            <person name="Goraichik I."/>
            <person name="Dimitrov K.M."/>
            <person name="Suarez D.L."/>
            <person name="Swayne D.E."/>
        </authorList>
    </citation>
    <scope>NUCLEOTIDE SEQUENCE [LARGE SCALE GENOMIC DNA]</scope>
    <source>
        <strain evidence="7 8">DSM 23236</strain>
    </source>
</reference>
<dbReference type="GO" id="GO:0005975">
    <property type="term" value="P:carbohydrate metabolic process"/>
    <property type="evidence" value="ECO:0007669"/>
    <property type="project" value="InterPro"/>
</dbReference>
<evidence type="ECO:0000256" key="2">
    <source>
        <dbReference type="ARBA" id="ARBA00022723"/>
    </source>
</evidence>
<protein>
    <recommendedName>
        <fullName evidence="9">YdjC-like protein</fullName>
    </recommendedName>
</protein>
<organism evidence="7 8">
    <name type="scientific">Andreprevotia lacus DSM 23236</name>
    <dbReference type="NCBI Taxonomy" id="1121001"/>
    <lineage>
        <taxon>Bacteria</taxon>
        <taxon>Pseudomonadati</taxon>
        <taxon>Pseudomonadota</taxon>
        <taxon>Betaproteobacteria</taxon>
        <taxon>Neisseriales</taxon>
        <taxon>Chitinibacteraceae</taxon>
        <taxon>Andreprevotia</taxon>
    </lineage>
</organism>
<keyword evidence="4" id="KW-0460">Magnesium</keyword>
<dbReference type="AlphaFoldDB" id="A0A1W1WZB6"/>
<keyword evidence="3" id="KW-0378">Hydrolase</keyword>
<dbReference type="GO" id="GO:0016787">
    <property type="term" value="F:hydrolase activity"/>
    <property type="evidence" value="ECO:0007669"/>
    <property type="project" value="UniProtKB-KW"/>
</dbReference>
<name>A0A1W1WZB6_9NEIS</name>
<dbReference type="PANTHER" id="PTHR31609">
    <property type="entry name" value="YDJC DEACETYLASE FAMILY MEMBER"/>
    <property type="match status" value="1"/>
</dbReference>
<evidence type="ECO:0000256" key="4">
    <source>
        <dbReference type="ARBA" id="ARBA00022842"/>
    </source>
</evidence>
<feature type="signal peptide" evidence="6">
    <location>
        <begin position="1"/>
        <end position="19"/>
    </location>
</feature>
<dbReference type="SUPFAM" id="SSF88713">
    <property type="entry name" value="Glycoside hydrolase/deacetylase"/>
    <property type="match status" value="1"/>
</dbReference>